<dbReference type="STRING" id="1448320.A0A319DM85"/>
<accession>A0A319DM85</accession>
<organism evidence="2 3">
    <name type="scientific">Aspergillus ellipticus CBS 707.79</name>
    <dbReference type="NCBI Taxonomy" id="1448320"/>
    <lineage>
        <taxon>Eukaryota</taxon>
        <taxon>Fungi</taxon>
        <taxon>Dikarya</taxon>
        <taxon>Ascomycota</taxon>
        <taxon>Pezizomycotina</taxon>
        <taxon>Eurotiomycetes</taxon>
        <taxon>Eurotiomycetidae</taxon>
        <taxon>Eurotiales</taxon>
        <taxon>Aspergillaceae</taxon>
        <taxon>Aspergillus</taxon>
        <taxon>Aspergillus subgen. Circumdati</taxon>
    </lineage>
</organism>
<dbReference type="OrthoDB" id="5337545at2759"/>
<feature type="region of interest" description="Disordered" evidence="1">
    <location>
        <begin position="1"/>
        <end position="46"/>
    </location>
</feature>
<feature type="region of interest" description="Disordered" evidence="1">
    <location>
        <begin position="250"/>
        <end position="272"/>
    </location>
</feature>
<feature type="region of interest" description="Disordered" evidence="1">
    <location>
        <begin position="66"/>
        <end position="197"/>
    </location>
</feature>
<protein>
    <submittedName>
        <fullName evidence="2">Uncharacterized protein</fullName>
    </submittedName>
</protein>
<name>A0A319DM85_9EURO</name>
<feature type="compositionally biased region" description="Basic and acidic residues" evidence="1">
    <location>
        <begin position="160"/>
        <end position="170"/>
    </location>
</feature>
<feature type="compositionally biased region" description="Low complexity" evidence="1">
    <location>
        <begin position="67"/>
        <end position="100"/>
    </location>
</feature>
<feature type="compositionally biased region" description="Polar residues" evidence="1">
    <location>
        <begin position="140"/>
        <end position="150"/>
    </location>
</feature>
<keyword evidence="3" id="KW-1185">Reference proteome</keyword>
<dbReference type="EMBL" id="KZ825818">
    <property type="protein sequence ID" value="PYH97834.1"/>
    <property type="molecule type" value="Genomic_DNA"/>
</dbReference>
<feature type="compositionally biased region" description="Polar residues" evidence="1">
    <location>
        <begin position="177"/>
        <end position="197"/>
    </location>
</feature>
<reference evidence="2 3" key="1">
    <citation type="submission" date="2018-02" db="EMBL/GenBank/DDBJ databases">
        <title>The genomes of Aspergillus section Nigri reveals drivers in fungal speciation.</title>
        <authorList>
            <consortium name="DOE Joint Genome Institute"/>
            <person name="Vesth T.C."/>
            <person name="Nybo J."/>
            <person name="Theobald S."/>
            <person name="Brandl J."/>
            <person name="Frisvad J.C."/>
            <person name="Nielsen K.F."/>
            <person name="Lyhne E.K."/>
            <person name="Kogle M.E."/>
            <person name="Kuo A."/>
            <person name="Riley R."/>
            <person name="Clum A."/>
            <person name="Nolan M."/>
            <person name="Lipzen A."/>
            <person name="Salamov A."/>
            <person name="Henrissat B."/>
            <person name="Wiebenga A."/>
            <person name="De vries R.P."/>
            <person name="Grigoriev I.V."/>
            <person name="Mortensen U.H."/>
            <person name="Andersen M.R."/>
            <person name="Baker S.E."/>
        </authorList>
    </citation>
    <scope>NUCLEOTIDE SEQUENCE [LARGE SCALE GENOMIC DNA]</scope>
    <source>
        <strain evidence="2 3">CBS 707.79</strain>
    </source>
</reference>
<proteinExistence type="predicted"/>
<dbReference type="Proteomes" id="UP000247810">
    <property type="component" value="Unassembled WGS sequence"/>
</dbReference>
<dbReference type="AlphaFoldDB" id="A0A319DM85"/>
<evidence type="ECO:0000313" key="3">
    <source>
        <dbReference type="Proteomes" id="UP000247810"/>
    </source>
</evidence>
<dbReference type="VEuPathDB" id="FungiDB:BO71DRAFT_102408"/>
<evidence type="ECO:0000256" key="1">
    <source>
        <dbReference type="SAM" id="MobiDB-lite"/>
    </source>
</evidence>
<feature type="compositionally biased region" description="Low complexity" evidence="1">
    <location>
        <begin position="252"/>
        <end position="261"/>
    </location>
</feature>
<sequence length="365" mass="38999">MSNNQKRGSDDKPANTHRHRNEADSSSTDPNEGPNGPSLASRIQNSASGLARNAFAAPGSSADTAELLAGSGKAGPSSSSHSALAAAQQYQESSSSASPSTRDRSIHTPAETFRSSSSSSSTVQPGGFELPPLTEDEFQRTGSFHSNNEGYLTDLNPGAVKDKGNGKEAVSEILRSDPSNPATFEQRTLPDQPTLLSSDGDAVVSLLSDRTFDPDFPPAANEPPEIVETELLPVQLTPEEIKMIESFRRLTPSASSAAPPSEQHTSSPHKLTSLSLVPDIGDFLDTMPSGANSEVATLRDAVLTGLPGGTDWLTVEERYHDEVWGYLRPTLEAAAKEMESNRESRGTEEGPAVRRLKMILRHMQH</sequence>
<gene>
    <name evidence="2" type="ORF">BO71DRAFT_102408</name>
</gene>
<feature type="compositionally biased region" description="Polar residues" evidence="1">
    <location>
        <begin position="262"/>
        <end position="272"/>
    </location>
</feature>
<evidence type="ECO:0000313" key="2">
    <source>
        <dbReference type="EMBL" id="PYH97834.1"/>
    </source>
</evidence>